<dbReference type="AlphaFoldDB" id="A0A3Q3G4Q5"/>
<evidence type="ECO:0000313" key="2">
    <source>
        <dbReference type="Proteomes" id="UP000261660"/>
    </source>
</evidence>
<dbReference type="InParanoid" id="A0A3Q3G4Q5"/>
<dbReference type="Ensembl" id="ENSLBET00000029006.1">
    <property type="protein sequence ID" value="ENSLBEP00000027687.1"/>
    <property type="gene ID" value="ENSLBEG00000020996.1"/>
</dbReference>
<keyword evidence="2" id="KW-1185">Reference proteome</keyword>
<sequence length="50" mass="5453">MTPSGYCSLNRATTSGSRRWMPSSWFPSVTLTRGKGKISPCKVSTAVIFN</sequence>
<proteinExistence type="predicted"/>
<protein>
    <submittedName>
        <fullName evidence="1">Uncharacterized protein</fullName>
    </submittedName>
</protein>
<dbReference type="GeneTree" id="ENSGT00910000147451"/>
<dbReference type="Proteomes" id="UP000261660">
    <property type="component" value="Unplaced"/>
</dbReference>
<name>A0A3Q3G4Q5_9LABR</name>
<accession>A0A3Q3G4Q5</accession>
<evidence type="ECO:0000313" key="1">
    <source>
        <dbReference type="Ensembl" id="ENSLBEP00000027687.1"/>
    </source>
</evidence>
<reference evidence="1" key="1">
    <citation type="submission" date="2025-08" db="UniProtKB">
        <authorList>
            <consortium name="Ensembl"/>
        </authorList>
    </citation>
    <scope>IDENTIFICATION</scope>
</reference>
<organism evidence="1 2">
    <name type="scientific">Labrus bergylta</name>
    <name type="common">ballan wrasse</name>
    <dbReference type="NCBI Taxonomy" id="56723"/>
    <lineage>
        <taxon>Eukaryota</taxon>
        <taxon>Metazoa</taxon>
        <taxon>Chordata</taxon>
        <taxon>Craniata</taxon>
        <taxon>Vertebrata</taxon>
        <taxon>Euteleostomi</taxon>
        <taxon>Actinopterygii</taxon>
        <taxon>Neopterygii</taxon>
        <taxon>Teleostei</taxon>
        <taxon>Neoteleostei</taxon>
        <taxon>Acanthomorphata</taxon>
        <taxon>Eupercaria</taxon>
        <taxon>Labriformes</taxon>
        <taxon>Labridae</taxon>
        <taxon>Labrus</taxon>
    </lineage>
</organism>
<reference evidence="1" key="2">
    <citation type="submission" date="2025-09" db="UniProtKB">
        <authorList>
            <consortium name="Ensembl"/>
        </authorList>
    </citation>
    <scope>IDENTIFICATION</scope>
</reference>